<accession>A0A426U7U2</accession>
<evidence type="ECO:0000313" key="3">
    <source>
        <dbReference type="Proteomes" id="UP000280307"/>
    </source>
</evidence>
<name>A0A426U7U2_9CHLR</name>
<sequence>MRKKLFTLTRNQRDDLERRYKQTAERRISERIQAILLLDAGHNRDAVARILHVNPKTITRWMHIFVDAGIETLCTIQSGGNDPILTQPQQEQLMAWLDSTVRSTKEALAWVETTFQVSYTESGMRKLLQRLGYRYKQPVPVPAKADPAAQAAWLTSYAEKRGS</sequence>
<dbReference type="InterPro" id="IPR009057">
    <property type="entry name" value="Homeodomain-like_sf"/>
</dbReference>
<dbReference type="InterPro" id="IPR025959">
    <property type="entry name" value="Winged_HTH_dom"/>
</dbReference>
<proteinExistence type="predicted"/>
<reference evidence="2 3" key="1">
    <citation type="submission" date="2018-12" db="EMBL/GenBank/DDBJ databases">
        <title>Genome Sequence of Candidatus Viridilinea halotolerans isolated from saline sulfide-rich spring.</title>
        <authorList>
            <person name="Grouzdev D.S."/>
            <person name="Burganskaya E.I."/>
            <person name="Krutkina M.S."/>
            <person name="Sukhacheva M.V."/>
            <person name="Gorlenko V.M."/>
        </authorList>
    </citation>
    <scope>NUCLEOTIDE SEQUENCE [LARGE SCALE GENOMIC DNA]</scope>
    <source>
        <strain evidence="2">Chok-6</strain>
    </source>
</reference>
<evidence type="ECO:0000313" key="2">
    <source>
        <dbReference type="EMBL" id="RRR76204.1"/>
    </source>
</evidence>
<protein>
    <recommendedName>
        <fullName evidence="1">Winged helix-turn helix domain-containing protein</fullName>
    </recommendedName>
</protein>
<organism evidence="2 3">
    <name type="scientific">Candidatus Viridilinea halotolerans</name>
    <dbReference type="NCBI Taxonomy" id="2491704"/>
    <lineage>
        <taxon>Bacteria</taxon>
        <taxon>Bacillati</taxon>
        <taxon>Chloroflexota</taxon>
        <taxon>Chloroflexia</taxon>
        <taxon>Chloroflexales</taxon>
        <taxon>Chloroflexineae</taxon>
        <taxon>Oscillochloridaceae</taxon>
        <taxon>Candidatus Viridilinea</taxon>
    </lineage>
</organism>
<dbReference type="AlphaFoldDB" id="A0A426U7U2"/>
<gene>
    <name evidence="2" type="ORF">EI684_03440</name>
</gene>
<dbReference type="Proteomes" id="UP000280307">
    <property type="component" value="Unassembled WGS sequence"/>
</dbReference>
<dbReference type="Pfam" id="PF13592">
    <property type="entry name" value="HTH_33"/>
    <property type="match status" value="1"/>
</dbReference>
<feature type="domain" description="Winged helix-turn helix" evidence="1">
    <location>
        <begin position="105"/>
        <end position="154"/>
    </location>
</feature>
<evidence type="ECO:0000259" key="1">
    <source>
        <dbReference type="Pfam" id="PF13592"/>
    </source>
</evidence>
<dbReference type="Pfam" id="PF13384">
    <property type="entry name" value="HTH_23"/>
    <property type="match status" value="1"/>
</dbReference>
<comment type="caution">
    <text evidence="2">The sequence shown here is derived from an EMBL/GenBank/DDBJ whole genome shotgun (WGS) entry which is preliminary data.</text>
</comment>
<dbReference type="SUPFAM" id="SSF46689">
    <property type="entry name" value="Homeodomain-like"/>
    <property type="match status" value="1"/>
</dbReference>
<dbReference type="EMBL" id="RSAS01000133">
    <property type="protein sequence ID" value="RRR76204.1"/>
    <property type="molecule type" value="Genomic_DNA"/>
</dbReference>